<feature type="transmembrane region" description="Helical" evidence="2">
    <location>
        <begin position="412"/>
        <end position="430"/>
    </location>
</feature>
<feature type="compositionally biased region" description="Low complexity" evidence="1">
    <location>
        <begin position="534"/>
        <end position="544"/>
    </location>
</feature>
<feature type="compositionally biased region" description="Basic and acidic residues" evidence="1">
    <location>
        <begin position="1"/>
        <end position="10"/>
    </location>
</feature>
<sequence length="1096" mass="120920">MEPPQQHESHSSSGTSAASDMQQAPDEPTTGHVGVFLTMLNPGDADATSVNGEIVDNAKEEHHDEVLAEFYEGDFFGGWVTNVGPSLYRAHKDVVLLSISEEAWEVALGRCAATRHAARGELLRNCLSGIDDETVEKLLPHFKEETRHKGSVLVKAGQLSSSLWLIAGGRCSQAAAAPKPLQEDRPATEGRNREKHANAPKTKRRFFSATVELGLLEVGQAVGLTTIALQQPEPLTVTAASPEVKLLRADNLPQAKLTPKVLEALRLALRAKSSWLVQRFESLSELPAKLSRKAERMHEELERAKIPLVIDSPFLRRRDQALLPGRTTIRQLRASHDPRLTQLVFPDRNHSGLAAGGGFAAKEAFQYNRENFLWDRNLRRRKEFQIQCFRVDQAELWRRDVRDLISLTEYKMHVYLLVNVLLLGITVALWCQGKLPHTTPVWLMTGSALAMAGSFSFILLSIWMAMHAAVSAQSFETRLLTQMVRLPIPSWQEIEACRTYASEFERLEAKQMFRVPFAMGPQEGLAEEAEEEPAAPVDASPVSSTRFGEANRHVDPWGLEGSGTDIPELGCKMGHSVQKLRHVKLARQAMVFWQSYDAFARICMSIGVNQLLNAASYFILAYYMSEVKVPSSATYGVVVLTTMAETLNRLDMSLTWWQLRLMQLFLYLGPAIATLAGWAYVEDGHDRQAEALVVCAFLAHALYLMTMNTLCRMHMEHNGARLPVAFRSVLYLDVFGWSSAAQAHRHQISSAVSESHATFSEAGSERFAQGAANATTKPATGMVEYAESGQAKAHRPEELSAPTDYSCTPGAPQAQSFQDLVEGDYSEFYNARSWLSTTSNLPEDSGVVTGCEREAPIVLPQQTFSFAMNMLCFLWLSAAGYYAMDAAHILTRTSATYSQSENATSLLQRHLPANEVDSGLPTDELKLLCNMCGGLGGSAFPPWTTSFFESSPGEEHLTSKDILAVSWPYENVLPQGLACDAKGQRFLVSDGLLLFSAVVDQNHSAQVPVSAVFDEAPCPPVLGEGQKSKFTLRLPYVVAPFGQDSSMQLWTVPVDAVKPWSSMGTERKSAPVTLAARILQVGISTAVRILEHWLGR</sequence>
<name>A0A812ZLH6_9DINO</name>
<dbReference type="OrthoDB" id="424493at2759"/>
<organism evidence="4 5">
    <name type="scientific">Symbiodinium necroappetens</name>
    <dbReference type="NCBI Taxonomy" id="1628268"/>
    <lineage>
        <taxon>Eukaryota</taxon>
        <taxon>Sar</taxon>
        <taxon>Alveolata</taxon>
        <taxon>Dinophyceae</taxon>
        <taxon>Suessiales</taxon>
        <taxon>Symbiodiniaceae</taxon>
        <taxon>Symbiodinium</taxon>
    </lineage>
</organism>
<feature type="transmembrane region" description="Helical" evidence="2">
    <location>
        <begin position="598"/>
        <end position="623"/>
    </location>
</feature>
<feature type="transmembrane region" description="Helical" evidence="2">
    <location>
        <begin position="691"/>
        <end position="711"/>
    </location>
</feature>
<dbReference type="SUPFAM" id="SSF51206">
    <property type="entry name" value="cAMP-binding domain-like"/>
    <property type="match status" value="1"/>
</dbReference>
<keyword evidence="5" id="KW-1185">Reference proteome</keyword>
<evidence type="ECO:0000256" key="1">
    <source>
        <dbReference type="SAM" id="MobiDB-lite"/>
    </source>
</evidence>
<evidence type="ECO:0000256" key="2">
    <source>
        <dbReference type="SAM" id="Phobius"/>
    </source>
</evidence>
<accession>A0A812ZLH6</accession>
<reference evidence="4" key="1">
    <citation type="submission" date="2021-02" db="EMBL/GenBank/DDBJ databases">
        <authorList>
            <person name="Dougan E. K."/>
            <person name="Rhodes N."/>
            <person name="Thang M."/>
            <person name="Chan C."/>
        </authorList>
    </citation>
    <scope>NUCLEOTIDE SEQUENCE</scope>
</reference>
<dbReference type="AlphaFoldDB" id="A0A812ZLH6"/>
<evidence type="ECO:0000313" key="5">
    <source>
        <dbReference type="Proteomes" id="UP000601435"/>
    </source>
</evidence>
<keyword evidence="2" id="KW-1133">Transmembrane helix</keyword>
<dbReference type="InterPro" id="IPR014710">
    <property type="entry name" value="RmlC-like_jellyroll"/>
</dbReference>
<protein>
    <recommendedName>
        <fullName evidence="3">Cyclic nucleotide-binding domain-containing protein</fullName>
    </recommendedName>
</protein>
<keyword evidence="2" id="KW-0812">Transmembrane</keyword>
<proteinExistence type="predicted"/>
<feature type="transmembrane region" description="Helical" evidence="2">
    <location>
        <begin position="659"/>
        <end position="679"/>
    </location>
</feature>
<dbReference type="PROSITE" id="PS50042">
    <property type="entry name" value="CNMP_BINDING_3"/>
    <property type="match status" value="1"/>
</dbReference>
<gene>
    <name evidence="4" type="ORF">SNEC2469_LOCUS24802</name>
</gene>
<feature type="region of interest" description="Disordered" evidence="1">
    <location>
        <begin position="1"/>
        <end position="34"/>
    </location>
</feature>
<keyword evidence="2" id="KW-0472">Membrane</keyword>
<dbReference type="InterPro" id="IPR000595">
    <property type="entry name" value="cNMP-bd_dom"/>
</dbReference>
<feature type="region of interest" description="Disordered" evidence="1">
    <location>
        <begin position="176"/>
        <end position="202"/>
    </location>
</feature>
<feature type="compositionally biased region" description="Basic and acidic residues" evidence="1">
    <location>
        <begin position="181"/>
        <end position="197"/>
    </location>
</feature>
<evidence type="ECO:0000259" key="3">
    <source>
        <dbReference type="PROSITE" id="PS50042"/>
    </source>
</evidence>
<feature type="domain" description="Cyclic nucleotide-binding" evidence="3">
    <location>
        <begin position="126"/>
        <end position="170"/>
    </location>
</feature>
<dbReference type="Gene3D" id="2.60.120.10">
    <property type="entry name" value="Jelly Rolls"/>
    <property type="match status" value="1"/>
</dbReference>
<feature type="transmembrane region" description="Helical" evidence="2">
    <location>
        <begin position="442"/>
        <end position="465"/>
    </location>
</feature>
<comment type="caution">
    <text evidence="4">The sequence shown here is derived from an EMBL/GenBank/DDBJ whole genome shotgun (WGS) entry which is preliminary data.</text>
</comment>
<evidence type="ECO:0000313" key="4">
    <source>
        <dbReference type="EMBL" id="CAE7829841.1"/>
    </source>
</evidence>
<dbReference type="Proteomes" id="UP000601435">
    <property type="component" value="Unassembled WGS sequence"/>
</dbReference>
<dbReference type="InterPro" id="IPR018490">
    <property type="entry name" value="cNMP-bd_dom_sf"/>
</dbReference>
<dbReference type="EMBL" id="CAJNJA010048252">
    <property type="protein sequence ID" value="CAE7829841.1"/>
    <property type="molecule type" value="Genomic_DNA"/>
</dbReference>
<feature type="region of interest" description="Disordered" evidence="1">
    <location>
        <begin position="525"/>
        <end position="544"/>
    </location>
</feature>